<sequence length="115" mass="12968">MRKCMCGGDNHLARKHPISLEVCKGLRTARGAALVQHLTQCFHVYRSIFVPNLDSPSWNGVRGKLTRASDQPNQRVDQRYMDSQVVIIDQFVVTMASIQEARASLSQRIDGQQTQ</sequence>
<reference evidence="2 3" key="1">
    <citation type="journal article" date="2018" name="PLoS Genet.">
        <title>Population sequencing reveals clonal diversity and ancestral inbreeding in the grapevine cultivar Chardonnay.</title>
        <authorList>
            <person name="Roach M.J."/>
            <person name="Johnson D.L."/>
            <person name="Bohlmann J."/>
            <person name="van Vuuren H.J."/>
            <person name="Jones S.J."/>
            <person name="Pretorius I.S."/>
            <person name="Schmidt S.A."/>
            <person name="Borneman A.R."/>
        </authorList>
    </citation>
    <scope>NUCLEOTIDE SEQUENCE [LARGE SCALE GENOMIC DNA]</scope>
    <source>
        <strain evidence="3">cv. Chardonnay</strain>
        <strain evidence="2">I10V1</strain>
        <tissue evidence="2">Leaf</tissue>
    </source>
</reference>
<evidence type="ECO:0000313" key="3">
    <source>
        <dbReference type="Proteomes" id="UP000288805"/>
    </source>
</evidence>
<evidence type="ECO:0000313" key="1">
    <source>
        <dbReference type="EMBL" id="RVW33067.1"/>
    </source>
</evidence>
<evidence type="ECO:0000313" key="2">
    <source>
        <dbReference type="EMBL" id="RVW85995.1"/>
    </source>
</evidence>
<name>A0A438HNC2_VITVI</name>
<gene>
    <name evidence="2" type="ORF">CK203_041485</name>
    <name evidence="1" type="ORF">CK203_110029</name>
</gene>
<proteinExistence type="predicted"/>
<dbReference type="AlphaFoldDB" id="A0A438HNC2"/>
<protein>
    <submittedName>
        <fullName evidence="2">Uncharacterized protein</fullName>
    </submittedName>
</protein>
<accession>A0A438HNC2</accession>
<dbReference type="EMBL" id="QGNW01001695">
    <property type="protein sequence ID" value="RVW33067.1"/>
    <property type="molecule type" value="Genomic_DNA"/>
</dbReference>
<dbReference type="Proteomes" id="UP000288805">
    <property type="component" value="Unassembled WGS sequence"/>
</dbReference>
<comment type="caution">
    <text evidence="2">The sequence shown here is derived from an EMBL/GenBank/DDBJ whole genome shotgun (WGS) entry which is preliminary data.</text>
</comment>
<dbReference type="EMBL" id="QGNW01000198">
    <property type="protein sequence ID" value="RVW85995.1"/>
    <property type="molecule type" value="Genomic_DNA"/>
</dbReference>
<organism evidence="2 3">
    <name type="scientific">Vitis vinifera</name>
    <name type="common">Grape</name>
    <dbReference type="NCBI Taxonomy" id="29760"/>
    <lineage>
        <taxon>Eukaryota</taxon>
        <taxon>Viridiplantae</taxon>
        <taxon>Streptophyta</taxon>
        <taxon>Embryophyta</taxon>
        <taxon>Tracheophyta</taxon>
        <taxon>Spermatophyta</taxon>
        <taxon>Magnoliopsida</taxon>
        <taxon>eudicotyledons</taxon>
        <taxon>Gunneridae</taxon>
        <taxon>Pentapetalae</taxon>
        <taxon>rosids</taxon>
        <taxon>Vitales</taxon>
        <taxon>Vitaceae</taxon>
        <taxon>Viteae</taxon>
        <taxon>Vitis</taxon>
    </lineage>
</organism>